<dbReference type="VEuPathDB" id="FungiDB:BD410DRAFT_817185"/>
<evidence type="ECO:0000313" key="3">
    <source>
        <dbReference type="Proteomes" id="UP000294933"/>
    </source>
</evidence>
<reference evidence="2 3" key="1">
    <citation type="submission" date="2018-06" db="EMBL/GenBank/DDBJ databases">
        <title>A transcriptomic atlas of mushroom development highlights an independent origin of complex multicellularity.</title>
        <authorList>
            <consortium name="DOE Joint Genome Institute"/>
            <person name="Krizsan K."/>
            <person name="Almasi E."/>
            <person name="Merenyi Z."/>
            <person name="Sahu N."/>
            <person name="Viragh M."/>
            <person name="Koszo T."/>
            <person name="Mondo S."/>
            <person name="Kiss B."/>
            <person name="Balint B."/>
            <person name="Kues U."/>
            <person name="Barry K."/>
            <person name="Hegedus J.C."/>
            <person name="Henrissat B."/>
            <person name="Johnson J."/>
            <person name="Lipzen A."/>
            <person name="Ohm R."/>
            <person name="Nagy I."/>
            <person name="Pangilinan J."/>
            <person name="Yan J."/>
            <person name="Xiong Y."/>
            <person name="Grigoriev I.V."/>
            <person name="Hibbett D.S."/>
            <person name="Nagy L.G."/>
        </authorList>
    </citation>
    <scope>NUCLEOTIDE SEQUENCE [LARGE SCALE GENOMIC DNA]</scope>
    <source>
        <strain evidence="2 3">SZMC22713</strain>
    </source>
</reference>
<evidence type="ECO:0000256" key="1">
    <source>
        <dbReference type="SAM" id="MobiDB-lite"/>
    </source>
</evidence>
<dbReference type="PANTHER" id="PTHR35871:SF1">
    <property type="entry name" value="CXC1-LIKE CYSTEINE CLUSTER ASSOCIATED WITH KDZ TRANSPOSASES DOMAIN-CONTAINING PROTEIN"/>
    <property type="match status" value="1"/>
</dbReference>
<evidence type="ECO:0000313" key="2">
    <source>
        <dbReference type="EMBL" id="TDL14382.1"/>
    </source>
</evidence>
<proteinExistence type="predicted"/>
<dbReference type="STRING" id="50990.A0A4Y7PHS5"/>
<dbReference type="AlphaFoldDB" id="A0A4Y7PHS5"/>
<dbReference type="Proteomes" id="UP000294933">
    <property type="component" value="Unassembled WGS sequence"/>
</dbReference>
<dbReference type="PANTHER" id="PTHR35871">
    <property type="entry name" value="EXPRESSED PROTEIN"/>
    <property type="match status" value="1"/>
</dbReference>
<gene>
    <name evidence="2" type="ORF">BD410DRAFT_817185</name>
</gene>
<feature type="compositionally biased region" description="Basic residues" evidence="1">
    <location>
        <begin position="1"/>
        <end position="11"/>
    </location>
</feature>
<name>A0A4Y7PHS5_9AGAM</name>
<keyword evidence="3" id="KW-1185">Reference proteome</keyword>
<accession>A0A4Y7PHS5</accession>
<sequence length="663" mass="75854">MSISVQKKRRRPEMPDPSPYTLEQDGTIELELEYGYLDEYVQELEVQLNATENDLVEADWEDCPMSAQSDESHDQDSERVLLQAVTDFVQLRERYRKHPRCKTPAMKASLAVAARMGKGVYFAQQVRFNEKYLLQHHTLPPSKTTIRHGHVTLLDNEAVVLNVRKYLAAQNLGQITPQVLCRHVNDVLLPAMGLTGSISKQAKKGLYEDGHNRPDVLESRKKFLDNLLALSKMMNTYDEKTLDPILPTLERGQKEHIFVTHDESIFHTNDLRRRVWLETGQQPLRKKGNGRAIHVSDFLCEPTGRLKLSEAQIAEQLKLAPESRLAVTDARKIIFPGKNHDKWWDLPQLMTQLEKAVDIFEAMFPNAIGVWAFDCSSAHEAFAPDALNVNNMNVNPGGKQTLMHDTIIPLDNPPPKPGWPDTRGQRQSMVYAQSHSDRNLAGKAKGMAAVLRERTAVWDKLCEAQGGEKKVVGICKVCKLSQAHKDALRRVALAEQAGQEDMLSDSDLEQAMAQAPPEDLSEDKWCCMKKVLSNQTDFIEEKPMIQLYLERRGHICVFFPKFHCELNAIEMYWGFAKYRYREVSDGRFPTARTLVPQCLDICDTHTIRRFFRKCWRYMDAYRKGLDARETAFAVKKYKSHRSIGMVDEVREALRQHGVARNSQ</sequence>
<dbReference type="OrthoDB" id="2449121at2759"/>
<protein>
    <submittedName>
        <fullName evidence="2">Uncharacterized protein</fullName>
    </submittedName>
</protein>
<dbReference type="EMBL" id="ML170345">
    <property type="protein sequence ID" value="TDL14382.1"/>
    <property type="molecule type" value="Genomic_DNA"/>
</dbReference>
<feature type="region of interest" description="Disordered" evidence="1">
    <location>
        <begin position="1"/>
        <end position="22"/>
    </location>
</feature>
<organism evidence="2 3">
    <name type="scientific">Rickenella mellea</name>
    <dbReference type="NCBI Taxonomy" id="50990"/>
    <lineage>
        <taxon>Eukaryota</taxon>
        <taxon>Fungi</taxon>
        <taxon>Dikarya</taxon>
        <taxon>Basidiomycota</taxon>
        <taxon>Agaricomycotina</taxon>
        <taxon>Agaricomycetes</taxon>
        <taxon>Hymenochaetales</taxon>
        <taxon>Rickenellaceae</taxon>
        <taxon>Rickenella</taxon>
    </lineage>
</organism>